<dbReference type="InParanoid" id="A2EFV5"/>
<reference evidence="1" key="1">
    <citation type="submission" date="2006-10" db="EMBL/GenBank/DDBJ databases">
        <authorList>
            <person name="Amadeo P."/>
            <person name="Zhao Q."/>
            <person name="Wortman J."/>
            <person name="Fraser-Liggett C."/>
            <person name="Carlton J."/>
        </authorList>
    </citation>
    <scope>NUCLEOTIDE SEQUENCE</scope>
    <source>
        <strain evidence="1">G3</strain>
    </source>
</reference>
<dbReference type="AlphaFoldDB" id="A2EFV5"/>
<dbReference type="SMR" id="A2EFV5"/>
<evidence type="ECO:0000313" key="1">
    <source>
        <dbReference type="EMBL" id="EAY08411.1"/>
    </source>
</evidence>
<reference evidence="1" key="2">
    <citation type="journal article" date="2007" name="Science">
        <title>Draft genome sequence of the sexually transmitted pathogen Trichomonas vaginalis.</title>
        <authorList>
            <person name="Carlton J.M."/>
            <person name="Hirt R.P."/>
            <person name="Silva J.C."/>
            <person name="Delcher A.L."/>
            <person name="Schatz M."/>
            <person name="Zhao Q."/>
            <person name="Wortman J.R."/>
            <person name="Bidwell S.L."/>
            <person name="Alsmark U.C.M."/>
            <person name="Besteiro S."/>
            <person name="Sicheritz-Ponten T."/>
            <person name="Noel C.J."/>
            <person name="Dacks J.B."/>
            <person name="Foster P.G."/>
            <person name="Simillion C."/>
            <person name="Van de Peer Y."/>
            <person name="Miranda-Saavedra D."/>
            <person name="Barton G.J."/>
            <person name="Westrop G.D."/>
            <person name="Mueller S."/>
            <person name="Dessi D."/>
            <person name="Fiori P.L."/>
            <person name="Ren Q."/>
            <person name="Paulsen I."/>
            <person name="Zhang H."/>
            <person name="Bastida-Corcuera F.D."/>
            <person name="Simoes-Barbosa A."/>
            <person name="Brown M.T."/>
            <person name="Hayes R.D."/>
            <person name="Mukherjee M."/>
            <person name="Okumura C.Y."/>
            <person name="Schneider R."/>
            <person name="Smith A.J."/>
            <person name="Vanacova S."/>
            <person name="Villalvazo M."/>
            <person name="Haas B.J."/>
            <person name="Pertea M."/>
            <person name="Feldblyum T.V."/>
            <person name="Utterback T.R."/>
            <person name="Shu C.L."/>
            <person name="Osoegawa K."/>
            <person name="de Jong P.J."/>
            <person name="Hrdy I."/>
            <person name="Horvathova L."/>
            <person name="Zubacova Z."/>
            <person name="Dolezal P."/>
            <person name="Malik S.B."/>
            <person name="Logsdon J.M. Jr."/>
            <person name="Henze K."/>
            <person name="Gupta A."/>
            <person name="Wang C.C."/>
            <person name="Dunne R.L."/>
            <person name="Upcroft J.A."/>
            <person name="Upcroft P."/>
            <person name="White O."/>
            <person name="Salzberg S.L."/>
            <person name="Tang P."/>
            <person name="Chiu C.-H."/>
            <person name="Lee Y.-S."/>
            <person name="Embley T.M."/>
            <person name="Coombs G.H."/>
            <person name="Mottram J.C."/>
            <person name="Tachezy J."/>
            <person name="Fraser-Liggett C.M."/>
            <person name="Johnson P.J."/>
        </authorList>
    </citation>
    <scope>NUCLEOTIDE SEQUENCE [LARGE SCALE GENOMIC DNA]</scope>
    <source>
        <strain evidence="1">G3</strain>
    </source>
</reference>
<protein>
    <submittedName>
        <fullName evidence="1">Uncharacterized protein</fullName>
    </submittedName>
</protein>
<dbReference type="VEuPathDB" id="TrichDB:TVAGG3_0516330"/>
<dbReference type="RefSeq" id="XP_001320634.1">
    <property type="nucleotide sequence ID" value="XM_001320599.1"/>
</dbReference>
<organism evidence="1 2">
    <name type="scientific">Trichomonas vaginalis (strain ATCC PRA-98 / G3)</name>
    <dbReference type="NCBI Taxonomy" id="412133"/>
    <lineage>
        <taxon>Eukaryota</taxon>
        <taxon>Metamonada</taxon>
        <taxon>Parabasalia</taxon>
        <taxon>Trichomonadida</taxon>
        <taxon>Trichomonadidae</taxon>
        <taxon>Trichomonas</taxon>
    </lineage>
</organism>
<accession>A2EFV5</accession>
<name>A2EFV5_TRIV3</name>
<dbReference type="OrthoDB" id="10578797at2759"/>
<evidence type="ECO:0000313" key="2">
    <source>
        <dbReference type="Proteomes" id="UP000001542"/>
    </source>
</evidence>
<gene>
    <name evidence="1" type="ORF">TVAG_354700</name>
</gene>
<keyword evidence="2" id="KW-1185">Reference proteome</keyword>
<proteinExistence type="predicted"/>
<dbReference type="Proteomes" id="UP000001542">
    <property type="component" value="Unassembled WGS sequence"/>
</dbReference>
<dbReference type="KEGG" id="tva:4766315"/>
<dbReference type="VEuPathDB" id="TrichDB:TVAG_354700"/>
<sequence>MEASFMRITMELNRCENESTQAINALNGIVMKWESIRTAFREYKNNLGSLSQYAGLQSKLEMEQLVSCDALIAELNRQLVLYEHSLTQCRGTLVKAKDMFMTKPLDVAWSFPPDTNSITEKYEEACQAINKAAASIEAKKLALYSVNQSENLYEPESVLKFIEEWKKEPNYL</sequence>
<dbReference type="EMBL" id="DS113378">
    <property type="protein sequence ID" value="EAY08411.1"/>
    <property type="molecule type" value="Genomic_DNA"/>
</dbReference>